<evidence type="ECO:0008006" key="3">
    <source>
        <dbReference type="Google" id="ProtNLM"/>
    </source>
</evidence>
<name>A0AAQ3PC10_VIGMU</name>
<evidence type="ECO:0000313" key="1">
    <source>
        <dbReference type="EMBL" id="WVZ26051.1"/>
    </source>
</evidence>
<protein>
    <recommendedName>
        <fullName evidence="3">MULE transposase domain-containing protein</fullName>
    </recommendedName>
</protein>
<proteinExistence type="predicted"/>
<gene>
    <name evidence="1" type="ORF">V8G54_004595</name>
</gene>
<keyword evidence="2" id="KW-1185">Reference proteome</keyword>
<accession>A0AAQ3PC10</accession>
<dbReference type="EMBL" id="CP144700">
    <property type="protein sequence ID" value="WVZ26051.1"/>
    <property type="molecule type" value="Genomic_DNA"/>
</dbReference>
<dbReference type="Proteomes" id="UP001374535">
    <property type="component" value="Chromosome 1"/>
</dbReference>
<sequence length="126" mass="14751">MGYTTTYRKAWLAKQHAIEHVYGNVKNRSTNYMPTTSLANFSSRLIEIRQSQQYFKRLFWNFKPCVDGFSYCKLLVQVDGTFLYRRYKGTLMVVVAQDGRNNILLIAFPIVKGETAYAWLFFPKKA</sequence>
<reference evidence="1 2" key="1">
    <citation type="journal article" date="2023" name="Life. Sci Alliance">
        <title>Evolutionary insights into 3D genome organization and epigenetic landscape of Vigna mungo.</title>
        <authorList>
            <person name="Junaid A."/>
            <person name="Singh B."/>
            <person name="Bhatia S."/>
        </authorList>
    </citation>
    <scope>NUCLEOTIDE SEQUENCE [LARGE SCALE GENOMIC DNA]</scope>
    <source>
        <strain evidence="1">Urdbean</strain>
    </source>
</reference>
<dbReference type="PANTHER" id="PTHR31973">
    <property type="entry name" value="POLYPROTEIN, PUTATIVE-RELATED"/>
    <property type="match status" value="1"/>
</dbReference>
<evidence type="ECO:0000313" key="2">
    <source>
        <dbReference type="Proteomes" id="UP001374535"/>
    </source>
</evidence>
<organism evidence="1 2">
    <name type="scientific">Vigna mungo</name>
    <name type="common">Black gram</name>
    <name type="synonym">Phaseolus mungo</name>
    <dbReference type="NCBI Taxonomy" id="3915"/>
    <lineage>
        <taxon>Eukaryota</taxon>
        <taxon>Viridiplantae</taxon>
        <taxon>Streptophyta</taxon>
        <taxon>Embryophyta</taxon>
        <taxon>Tracheophyta</taxon>
        <taxon>Spermatophyta</taxon>
        <taxon>Magnoliopsida</taxon>
        <taxon>eudicotyledons</taxon>
        <taxon>Gunneridae</taxon>
        <taxon>Pentapetalae</taxon>
        <taxon>rosids</taxon>
        <taxon>fabids</taxon>
        <taxon>Fabales</taxon>
        <taxon>Fabaceae</taxon>
        <taxon>Papilionoideae</taxon>
        <taxon>50 kb inversion clade</taxon>
        <taxon>NPAAA clade</taxon>
        <taxon>indigoferoid/millettioid clade</taxon>
        <taxon>Phaseoleae</taxon>
        <taxon>Vigna</taxon>
    </lineage>
</organism>
<dbReference type="AlphaFoldDB" id="A0AAQ3PC10"/>